<dbReference type="InterPro" id="IPR039859">
    <property type="entry name" value="PFA4/ZDH16/20/ERF2-like"/>
</dbReference>
<comment type="similarity">
    <text evidence="7">Belongs to the DHHC palmitoyltransferase family.</text>
</comment>
<feature type="transmembrane region" description="Helical" evidence="7">
    <location>
        <begin position="35"/>
        <end position="57"/>
    </location>
</feature>
<evidence type="ECO:0000256" key="5">
    <source>
        <dbReference type="ARBA" id="ARBA00023136"/>
    </source>
</evidence>
<feature type="transmembrane region" description="Helical" evidence="7">
    <location>
        <begin position="207"/>
        <end position="234"/>
    </location>
</feature>
<evidence type="ECO:0000256" key="3">
    <source>
        <dbReference type="ARBA" id="ARBA00022692"/>
    </source>
</evidence>
<evidence type="ECO:0000313" key="10">
    <source>
        <dbReference type="Proteomes" id="UP000494206"/>
    </source>
</evidence>
<dbReference type="AlphaFoldDB" id="A0A8S1ENE1"/>
<keyword evidence="5 7" id="KW-0472">Membrane</keyword>
<dbReference type="PANTHER" id="PTHR12246">
    <property type="entry name" value="PALMITOYLTRANSFERASE ZDHHC16"/>
    <property type="match status" value="1"/>
</dbReference>
<keyword evidence="4 7" id="KW-1133">Transmembrane helix</keyword>
<comment type="caution">
    <text evidence="9">The sequence shown here is derived from an EMBL/GenBank/DDBJ whole genome shotgun (WGS) entry which is preliminary data.</text>
</comment>
<organism evidence="9 10">
    <name type="scientific">Caenorhabditis bovis</name>
    <dbReference type="NCBI Taxonomy" id="2654633"/>
    <lineage>
        <taxon>Eukaryota</taxon>
        <taxon>Metazoa</taxon>
        <taxon>Ecdysozoa</taxon>
        <taxon>Nematoda</taxon>
        <taxon>Chromadorea</taxon>
        <taxon>Rhabditida</taxon>
        <taxon>Rhabditina</taxon>
        <taxon>Rhabditomorpha</taxon>
        <taxon>Rhabditoidea</taxon>
        <taxon>Rhabditidae</taxon>
        <taxon>Peloderinae</taxon>
        <taxon>Caenorhabditis</taxon>
    </lineage>
</organism>
<dbReference type="EC" id="2.3.1.225" evidence="7"/>
<feature type="domain" description="Palmitoyltransferase DHHC" evidence="8">
    <location>
        <begin position="100"/>
        <end position="244"/>
    </location>
</feature>
<protein>
    <recommendedName>
        <fullName evidence="7">Palmitoyltransferase</fullName>
        <ecNumber evidence="7">2.3.1.225</ecNumber>
    </recommendedName>
</protein>
<evidence type="ECO:0000313" key="9">
    <source>
        <dbReference type="EMBL" id="CAB3400872.1"/>
    </source>
</evidence>
<evidence type="ECO:0000256" key="4">
    <source>
        <dbReference type="ARBA" id="ARBA00022989"/>
    </source>
</evidence>
<dbReference type="InterPro" id="IPR001594">
    <property type="entry name" value="Palmitoyltrfase_DHHC"/>
</dbReference>
<keyword evidence="3 7" id="KW-0812">Transmembrane</keyword>
<reference evidence="9 10" key="1">
    <citation type="submission" date="2020-04" db="EMBL/GenBank/DDBJ databases">
        <authorList>
            <person name="Laetsch R D."/>
            <person name="Stevens L."/>
            <person name="Kumar S."/>
            <person name="Blaxter L. M."/>
        </authorList>
    </citation>
    <scope>NUCLEOTIDE SEQUENCE [LARGE SCALE GENOMIC DNA]</scope>
</reference>
<sequence length="305" mass="35578">MDRLCDYIDDKVDDGTFLPFIYGAHLFMRRLGSMLVYFVYLISFFLAATSFFIILPYEQIYKSKYLLFALSIMGLYFLINIQFHYYKARTIPPVFNPGEEGDAFCEKCNYFKSEKTHHCSVCQKCVLGMDHHCIWINQCVGSHNHRHFFLFILNLAFASATILIAGFPSLYDHIFIDTAEHSYCTEVLSYAPLQGYICDYDGFAKTSIIFCYLLSAVLFIMVGGLTLWNVYLISHGFTYIDYLRENDRKKRPASRNRINKGFKSNWKNFLGLRRNRSFFQCVILPTSLPPITYDQICKNDSYDIV</sequence>
<keyword evidence="10" id="KW-1185">Reference proteome</keyword>
<dbReference type="GO" id="GO:0019706">
    <property type="term" value="F:protein-cysteine S-palmitoyltransferase activity"/>
    <property type="evidence" value="ECO:0007669"/>
    <property type="project" value="UniProtKB-EC"/>
</dbReference>
<evidence type="ECO:0000256" key="7">
    <source>
        <dbReference type="RuleBase" id="RU079119"/>
    </source>
</evidence>
<feature type="transmembrane region" description="Helical" evidence="7">
    <location>
        <begin position="148"/>
        <end position="167"/>
    </location>
</feature>
<proteinExistence type="inferred from homology"/>
<gene>
    <name evidence="9" type="ORF">CBOVIS_LOCUS3710</name>
</gene>
<dbReference type="PROSITE" id="PS50216">
    <property type="entry name" value="DHHC"/>
    <property type="match status" value="1"/>
</dbReference>
<keyword evidence="6 7" id="KW-0012">Acyltransferase</keyword>
<dbReference type="GO" id="GO:0016020">
    <property type="term" value="C:membrane"/>
    <property type="evidence" value="ECO:0007669"/>
    <property type="project" value="UniProtKB-SubCell"/>
</dbReference>
<evidence type="ECO:0000256" key="6">
    <source>
        <dbReference type="ARBA" id="ARBA00023315"/>
    </source>
</evidence>
<dbReference type="Proteomes" id="UP000494206">
    <property type="component" value="Unassembled WGS sequence"/>
</dbReference>
<dbReference type="Pfam" id="PF01529">
    <property type="entry name" value="DHHC"/>
    <property type="match status" value="1"/>
</dbReference>
<dbReference type="EMBL" id="CADEPM010000002">
    <property type="protein sequence ID" value="CAB3400872.1"/>
    <property type="molecule type" value="Genomic_DNA"/>
</dbReference>
<comment type="catalytic activity">
    <reaction evidence="7">
        <text>L-cysteinyl-[protein] + hexadecanoyl-CoA = S-hexadecanoyl-L-cysteinyl-[protein] + CoA</text>
        <dbReference type="Rhea" id="RHEA:36683"/>
        <dbReference type="Rhea" id="RHEA-COMP:10131"/>
        <dbReference type="Rhea" id="RHEA-COMP:11032"/>
        <dbReference type="ChEBI" id="CHEBI:29950"/>
        <dbReference type="ChEBI" id="CHEBI:57287"/>
        <dbReference type="ChEBI" id="CHEBI:57379"/>
        <dbReference type="ChEBI" id="CHEBI:74151"/>
        <dbReference type="EC" id="2.3.1.225"/>
    </reaction>
</comment>
<keyword evidence="2 7" id="KW-0808">Transferase</keyword>
<accession>A0A8S1ENE1</accession>
<comment type="subcellular location">
    <subcellularLocation>
        <location evidence="1">Membrane</location>
        <topology evidence="1">Multi-pass membrane protein</topology>
    </subcellularLocation>
</comment>
<name>A0A8S1ENE1_9PELO</name>
<comment type="domain">
    <text evidence="7">The DHHC domain is required for palmitoyltransferase activity.</text>
</comment>
<dbReference type="OrthoDB" id="331948at2759"/>
<evidence type="ECO:0000256" key="2">
    <source>
        <dbReference type="ARBA" id="ARBA00022679"/>
    </source>
</evidence>
<feature type="transmembrane region" description="Helical" evidence="7">
    <location>
        <begin position="63"/>
        <end position="81"/>
    </location>
</feature>
<evidence type="ECO:0000256" key="1">
    <source>
        <dbReference type="ARBA" id="ARBA00004141"/>
    </source>
</evidence>
<evidence type="ECO:0000259" key="8">
    <source>
        <dbReference type="Pfam" id="PF01529"/>
    </source>
</evidence>